<evidence type="ECO:0000256" key="3">
    <source>
        <dbReference type="ARBA" id="ARBA00023125"/>
    </source>
</evidence>
<dbReference type="PANTHER" id="PTHR30204">
    <property type="entry name" value="REDOX-CYCLING DRUG-SENSING TRANSCRIPTIONAL ACTIVATOR SOXR"/>
    <property type="match status" value="1"/>
</dbReference>
<dbReference type="InterPro" id="IPR000551">
    <property type="entry name" value="MerR-type_HTH_dom"/>
</dbReference>
<dbReference type="EMBL" id="MNTG01000024">
    <property type="protein sequence ID" value="OLA38273.1"/>
    <property type="molecule type" value="Genomic_DNA"/>
</dbReference>
<dbReference type="PANTHER" id="PTHR30204:SF69">
    <property type="entry name" value="MERR-FAMILY TRANSCRIPTIONAL REGULATOR"/>
    <property type="match status" value="1"/>
</dbReference>
<dbReference type="Gene3D" id="1.10.1660.10">
    <property type="match status" value="1"/>
</dbReference>
<evidence type="ECO:0000313" key="7">
    <source>
        <dbReference type="Proteomes" id="UP000186777"/>
    </source>
</evidence>
<proteinExistence type="predicted"/>
<keyword evidence="3" id="KW-0238">DNA-binding</keyword>
<organism evidence="6 7">
    <name type="scientific">Phascolarctobacterium succinatutens</name>
    <dbReference type="NCBI Taxonomy" id="626940"/>
    <lineage>
        <taxon>Bacteria</taxon>
        <taxon>Bacillati</taxon>
        <taxon>Bacillota</taxon>
        <taxon>Negativicutes</taxon>
        <taxon>Acidaminococcales</taxon>
        <taxon>Acidaminococcaceae</taxon>
        <taxon>Phascolarctobacterium</taxon>
    </lineage>
</organism>
<feature type="domain" description="HTH merR-type" evidence="5">
    <location>
        <begin position="13"/>
        <end position="76"/>
    </location>
</feature>
<keyword evidence="4" id="KW-0804">Transcription</keyword>
<evidence type="ECO:0000259" key="5">
    <source>
        <dbReference type="PROSITE" id="PS50937"/>
    </source>
</evidence>
<name>A0A1Q6R7C7_9FIRM</name>
<evidence type="ECO:0000256" key="1">
    <source>
        <dbReference type="ARBA" id="ARBA00022491"/>
    </source>
</evidence>
<dbReference type="Pfam" id="PF00376">
    <property type="entry name" value="MerR"/>
    <property type="match status" value="1"/>
</dbReference>
<dbReference type="GO" id="GO:0003677">
    <property type="term" value="F:DNA binding"/>
    <property type="evidence" value="ECO:0007669"/>
    <property type="project" value="UniProtKB-KW"/>
</dbReference>
<keyword evidence="1" id="KW-0678">Repressor</keyword>
<dbReference type="InterPro" id="IPR009061">
    <property type="entry name" value="DNA-bd_dom_put_sf"/>
</dbReference>
<dbReference type="GO" id="GO:0003700">
    <property type="term" value="F:DNA-binding transcription factor activity"/>
    <property type="evidence" value="ECO:0007669"/>
    <property type="project" value="InterPro"/>
</dbReference>
<keyword evidence="2" id="KW-0805">Transcription regulation</keyword>
<dbReference type="PROSITE" id="PS50937">
    <property type="entry name" value="HTH_MERR_2"/>
    <property type="match status" value="1"/>
</dbReference>
<dbReference type="Proteomes" id="UP000186777">
    <property type="component" value="Unassembled WGS sequence"/>
</dbReference>
<accession>A0A1Q6R7C7</accession>
<evidence type="ECO:0000313" key="6">
    <source>
        <dbReference type="EMBL" id="OLA38273.1"/>
    </source>
</evidence>
<dbReference type="InterPro" id="IPR047057">
    <property type="entry name" value="MerR_fam"/>
</dbReference>
<evidence type="ECO:0000256" key="4">
    <source>
        <dbReference type="ARBA" id="ARBA00023163"/>
    </source>
</evidence>
<dbReference type="STRING" id="626940.BHW43_04045"/>
<gene>
    <name evidence="6" type="ORF">BHW43_04045</name>
</gene>
<reference evidence="6 7" key="1">
    <citation type="journal article" date="2016" name="Nat. Biotechnol.">
        <title>Measurement of bacterial replication rates in microbial communities.</title>
        <authorList>
            <person name="Brown C.T."/>
            <person name="Olm M.R."/>
            <person name="Thomas B.C."/>
            <person name="Banfield J.F."/>
        </authorList>
    </citation>
    <scope>NUCLEOTIDE SEQUENCE [LARGE SCALE GENOMIC DNA]</scope>
    <source>
        <strain evidence="6">46_33</strain>
    </source>
</reference>
<sequence length="270" mass="31514">MVNKSNFFYASDLAQLYNISKQTLIFYDKKDLFKPDYVDSNGYRMYSLKQFFILGIILDLKTMGFHLNDIKNFFEHRTPDDTLSLLNKQLHKLTKQIELTTKLCDNIKSKINTINIYNDCKLNEITLSYREEEYFLVSEQIPLSLPQKERFLAAATLLNSAVDQNGLKEYSISGFIFNETITDFSPKSYKVFCKTNKKRHNYIKPYGLYLQICVNTNFADAVNTAKPLLTNFCKALNLKTNNIIYIKTLRNYWSTDSHDNFISKIEVPVL</sequence>
<dbReference type="AlphaFoldDB" id="A0A1Q6R7C7"/>
<protein>
    <recommendedName>
        <fullName evidence="5">HTH merR-type domain-containing protein</fullName>
    </recommendedName>
</protein>
<evidence type="ECO:0000256" key="2">
    <source>
        <dbReference type="ARBA" id="ARBA00023015"/>
    </source>
</evidence>
<dbReference type="SMART" id="SM00422">
    <property type="entry name" value="HTH_MERR"/>
    <property type="match status" value="1"/>
</dbReference>
<comment type="caution">
    <text evidence="6">The sequence shown here is derived from an EMBL/GenBank/DDBJ whole genome shotgun (WGS) entry which is preliminary data.</text>
</comment>
<dbReference type="RefSeq" id="WP_303679590.1">
    <property type="nucleotide sequence ID" value="NZ_MNTG01000024.1"/>
</dbReference>
<dbReference type="SUPFAM" id="SSF46955">
    <property type="entry name" value="Putative DNA-binding domain"/>
    <property type="match status" value="1"/>
</dbReference>